<feature type="transmembrane region" description="Helical" evidence="2">
    <location>
        <begin position="51"/>
        <end position="69"/>
    </location>
</feature>
<evidence type="ECO:0000256" key="2">
    <source>
        <dbReference type="SAM" id="Phobius"/>
    </source>
</evidence>
<dbReference type="EMBL" id="RBUA01000293">
    <property type="protein sequence ID" value="RMU63306.1"/>
    <property type="molecule type" value="Genomic_DNA"/>
</dbReference>
<evidence type="ECO:0000256" key="1">
    <source>
        <dbReference type="SAM" id="MobiDB-lite"/>
    </source>
</evidence>
<name>A0A3M5VYW9_PSESX</name>
<keyword evidence="2" id="KW-1133">Transmembrane helix</keyword>
<dbReference type="GO" id="GO:0055085">
    <property type="term" value="P:transmembrane transport"/>
    <property type="evidence" value="ECO:0007669"/>
    <property type="project" value="InterPro"/>
</dbReference>
<dbReference type="Proteomes" id="UP000280395">
    <property type="component" value="Unassembled WGS sequence"/>
</dbReference>
<comment type="caution">
    <text evidence="3">The sequence shown here is derived from an EMBL/GenBank/DDBJ whole genome shotgun (WGS) entry which is preliminary data.</text>
</comment>
<keyword evidence="2" id="KW-0472">Membrane</keyword>
<feature type="transmembrane region" description="Helical" evidence="2">
    <location>
        <begin position="75"/>
        <end position="94"/>
    </location>
</feature>
<evidence type="ECO:0000313" key="4">
    <source>
        <dbReference type="Proteomes" id="UP000280395"/>
    </source>
</evidence>
<reference evidence="3 4" key="1">
    <citation type="submission" date="2018-08" db="EMBL/GenBank/DDBJ databases">
        <title>Recombination of ecologically and evolutionarily significant loci maintains genetic cohesion in the Pseudomonas syringae species complex.</title>
        <authorList>
            <person name="Dillon M."/>
            <person name="Thakur S."/>
            <person name="Almeida R.N.D."/>
            <person name="Weir B.S."/>
            <person name="Guttman D.S."/>
        </authorList>
    </citation>
    <scope>NUCLEOTIDE SEQUENCE [LARGE SCALE GENOMIC DNA]</scope>
    <source>
        <strain evidence="3 4">ICMP 14479</strain>
    </source>
</reference>
<gene>
    <name evidence="3" type="ORF">ALP29_04255</name>
</gene>
<dbReference type="AlphaFoldDB" id="A0A3M5VYW9"/>
<sequence length="164" mass="18545">MLIDFCQKKRFVKKNFEILLGSTEEHPPGDSTMKFAKFCQKLSNQAGSSKTFLTAVSLIAVWALTGPYFHYNDTWQLIINTSTTIITFLMVFLIQNTQNRDNDILHLKLDELIRATKEAHNAALSLDKLGSRELQKLREQYSKLGQPNAAGEIRQETDSPSGPI</sequence>
<evidence type="ECO:0008006" key="5">
    <source>
        <dbReference type="Google" id="ProtNLM"/>
    </source>
</evidence>
<dbReference type="InterPro" id="IPR007251">
    <property type="entry name" value="Iron_permease_Fet4"/>
</dbReference>
<keyword evidence="2" id="KW-0812">Transmembrane</keyword>
<evidence type="ECO:0000313" key="3">
    <source>
        <dbReference type="EMBL" id="RMU63306.1"/>
    </source>
</evidence>
<protein>
    <recommendedName>
        <fullName evidence="5">Low affinity iron permease family protein</fullName>
    </recommendedName>
</protein>
<organism evidence="3 4">
    <name type="scientific">Pseudomonas syringae pv. avii</name>
    <dbReference type="NCBI Taxonomy" id="663959"/>
    <lineage>
        <taxon>Bacteria</taxon>
        <taxon>Pseudomonadati</taxon>
        <taxon>Pseudomonadota</taxon>
        <taxon>Gammaproteobacteria</taxon>
        <taxon>Pseudomonadales</taxon>
        <taxon>Pseudomonadaceae</taxon>
        <taxon>Pseudomonas</taxon>
        <taxon>Pseudomonas syringae</taxon>
    </lineage>
</organism>
<proteinExistence type="predicted"/>
<accession>A0A3M5VYW9</accession>
<feature type="region of interest" description="Disordered" evidence="1">
    <location>
        <begin position="142"/>
        <end position="164"/>
    </location>
</feature>
<dbReference type="Pfam" id="PF04120">
    <property type="entry name" value="Iron_permease"/>
    <property type="match status" value="1"/>
</dbReference>